<dbReference type="InterPro" id="IPR001296">
    <property type="entry name" value="Glyco_trans_1"/>
</dbReference>
<comment type="caution">
    <text evidence="4">The sequence shown here is derived from an EMBL/GenBank/DDBJ whole genome shotgun (WGS) entry which is preliminary data.</text>
</comment>
<dbReference type="Gene3D" id="3.40.50.2000">
    <property type="entry name" value="Glycogen Phosphorylase B"/>
    <property type="match status" value="2"/>
</dbReference>
<dbReference type="PANTHER" id="PTHR46401">
    <property type="entry name" value="GLYCOSYLTRANSFERASE WBBK-RELATED"/>
    <property type="match status" value="1"/>
</dbReference>
<feature type="domain" description="Glycosyl transferase family 1" evidence="2">
    <location>
        <begin position="116"/>
        <end position="277"/>
    </location>
</feature>
<dbReference type="Proteomes" id="UP000177174">
    <property type="component" value="Unassembled WGS sequence"/>
</dbReference>
<dbReference type="GO" id="GO:0009103">
    <property type="term" value="P:lipopolysaccharide biosynthetic process"/>
    <property type="evidence" value="ECO:0007669"/>
    <property type="project" value="TreeGrafter"/>
</dbReference>
<evidence type="ECO:0000313" key="4">
    <source>
        <dbReference type="EMBL" id="OGY64201.1"/>
    </source>
</evidence>
<proteinExistence type="predicted"/>
<dbReference type="InterPro" id="IPR028098">
    <property type="entry name" value="Glyco_trans_4-like_N"/>
</dbReference>
<sequence>MSTRFLGWPAIDKIVKTDLVFSPHFNILKTAKAPRIVTFHDLSFLHHPYFFSRRQRFWHWLQGIKEQARRADKIIAVSEFTKSDLVNLLGVPTEKIQVIYSGIAEEFRAIANNANFLPNNANKPFILCLGTLEPRKNVTAIIRAFNILKADPSFKDWQLVIAGRPGWLFKNILKEAKLSVWRDDIIFRGAVSGDERVLLYNLARVFVYPSFFEGFGFPPLEAQACGCPTVAADRTSLPEILGDSALLVNPWKVEDLAGAIKKAATDERERKRLIKNGLENARRFSWEKTAKQTLELFNQYA</sequence>
<evidence type="ECO:0008006" key="6">
    <source>
        <dbReference type="Google" id="ProtNLM"/>
    </source>
</evidence>
<dbReference type="STRING" id="1798405.A3E64_02715"/>
<keyword evidence="1" id="KW-0808">Transferase</keyword>
<organism evidence="4 5">
    <name type="scientific">Candidatus Harrisonbacteria bacterium RIFCSPHIGHO2_12_FULL_48_16</name>
    <dbReference type="NCBI Taxonomy" id="1798405"/>
    <lineage>
        <taxon>Bacteria</taxon>
        <taxon>Candidatus Harrisoniibacteriota</taxon>
    </lineage>
</organism>
<dbReference type="EMBL" id="MHJH01000024">
    <property type="protein sequence ID" value="OGY64201.1"/>
    <property type="molecule type" value="Genomic_DNA"/>
</dbReference>
<evidence type="ECO:0000256" key="1">
    <source>
        <dbReference type="ARBA" id="ARBA00022679"/>
    </source>
</evidence>
<gene>
    <name evidence="4" type="ORF">A3E64_02715</name>
</gene>
<dbReference type="SUPFAM" id="SSF53756">
    <property type="entry name" value="UDP-Glycosyltransferase/glycogen phosphorylase"/>
    <property type="match status" value="1"/>
</dbReference>
<dbReference type="Pfam" id="PF13439">
    <property type="entry name" value="Glyco_transf_4"/>
    <property type="match status" value="1"/>
</dbReference>
<feature type="domain" description="Glycosyltransferase subfamily 4-like N-terminal" evidence="3">
    <location>
        <begin position="22"/>
        <end position="105"/>
    </location>
</feature>
<evidence type="ECO:0000313" key="5">
    <source>
        <dbReference type="Proteomes" id="UP000177174"/>
    </source>
</evidence>
<evidence type="ECO:0000259" key="3">
    <source>
        <dbReference type="Pfam" id="PF13439"/>
    </source>
</evidence>
<accession>A0A1G1ZI47</accession>
<dbReference type="FunFam" id="3.40.50.2000:FF:000119">
    <property type="entry name" value="Glycosyl transferase group 1"/>
    <property type="match status" value="1"/>
</dbReference>
<dbReference type="PANTHER" id="PTHR46401:SF2">
    <property type="entry name" value="GLYCOSYLTRANSFERASE WBBK-RELATED"/>
    <property type="match status" value="1"/>
</dbReference>
<dbReference type="GO" id="GO:0016757">
    <property type="term" value="F:glycosyltransferase activity"/>
    <property type="evidence" value="ECO:0007669"/>
    <property type="project" value="InterPro"/>
</dbReference>
<protein>
    <recommendedName>
        <fullName evidence="6">Glycosyl transferase family 1 domain-containing protein</fullName>
    </recommendedName>
</protein>
<reference evidence="4 5" key="1">
    <citation type="journal article" date="2016" name="Nat. Commun.">
        <title>Thousands of microbial genomes shed light on interconnected biogeochemical processes in an aquifer system.</title>
        <authorList>
            <person name="Anantharaman K."/>
            <person name="Brown C.T."/>
            <person name="Hug L.A."/>
            <person name="Sharon I."/>
            <person name="Castelle C.J."/>
            <person name="Probst A.J."/>
            <person name="Thomas B.C."/>
            <person name="Singh A."/>
            <person name="Wilkins M.J."/>
            <person name="Karaoz U."/>
            <person name="Brodie E.L."/>
            <person name="Williams K.H."/>
            <person name="Hubbard S.S."/>
            <person name="Banfield J.F."/>
        </authorList>
    </citation>
    <scope>NUCLEOTIDE SEQUENCE [LARGE SCALE GENOMIC DNA]</scope>
</reference>
<evidence type="ECO:0000259" key="2">
    <source>
        <dbReference type="Pfam" id="PF00534"/>
    </source>
</evidence>
<dbReference type="AlphaFoldDB" id="A0A1G1ZI47"/>
<dbReference type="CDD" id="cd03809">
    <property type="entry name" value="GT4_MtfB-like"/>
    <property type="match status" value="1"/>
</dbReference>
<name>A0A1G1ZI47_9BACT</name>
<dbReference type="Pfam" id="PF00534">
    <property type="entry name" value="Glycos_transf_1"/>
    <property type="match status" value="1"/>
</dbReference>